<feature type="compositionally biased region" description="Polar residues" evidence="1">
    <location>
        <begin position="70"/>
        <end position="81"/>
    </location>
</feature>
<proteinExistence type="predicted"/>
<sequence length="99" mass="10074">MIKHLFVVALVSASAAIVSPAFASSGYGPAPHYSPLVGAPASQRGQSNQTVRAEQADAAMASADVTAQSYGGTRDTTSQSGMRAAPDTSLALLSLYAHH</sequence>
<dbReference type="RefSeq" id="WP_096725133.1">
    <property type="nucleotide sequence ID" value="NZ_MTZV01000006.1"/>
</dbReference>
<reference evidence="3 4" key="1">
    <citation type="submission" date="2017-01" db="EMBL/GenBank/DDBJ databases">
        <title>Whole-Genome Shotgun Sequencing of Two beta-Proteobacterial Species in Search of the Bulgecin Biosynthetic Cluster.</title>
        <authorList>
            <person name="Horsman M.E."/>
            <person name="Marous D.R."/>
            <person name="Li R."/>
            <person name="Oliver R.A."/>
            <person name="Byun B."/>
            <person name="Emrich S.J."/>
            <person name="Boggess B."/>
            <person name="Townsend C.A."/>
            <person name="Mobashery S."/>
        </authorList>
    </citation>
    <scope>NUCLEOTIDE SEQUENCE [LARGE SCALE GENOMIC DNA]</scope>
    <source>
        <strain evidence="3 4">ATCC 31363</strain>
    </source>
</reference>
<feature type="compositionally biased region" description="Polar residues" evidence="1">
    <location>
        <begin position="43"/>
        <end position="52"/>
    </location>
</feature>
<dbReference type="Proteomes" id="UP000218022">
    <property type="component" value="Unassembled WGS sequence"/>
</dbReference>
<feature type="chain" id="PRO_5013172796" description="DUF4148 domain-containing protein" evidence="2">
    <location>
        <begin position="24"/>
        <end position="99"/>
    </location>
</feature>
<evidence type="ECO:0000313" key="4">
    <source>
        <dbReference type="Proteomes" id="UP000218022"/>
    </source>
</evidence>
<dbReference type="EMBL" id="MTZV01000006">
    <property type="protein sequence ID" value="PCE23156.1"/>
    <property type="molecule type" value="Genomic_DNA"/>
</dbReference>
<accession>A0A2A4ESL8</accession>
<keyword evidence="2" id="KW-0732">Signal</keyword>
<name>A0A2A4ESL8_9BURK</name>
<evidence type="ECO:0000313" key="3">
    <source>
        <dbReference type="EMBL" id="PCE23156.1"/>
    </source>
</evidence>
<evidence type="ECO:0000256" key="1">
    <source>
        <dbReference type="SAM" id="MobiDB-lite"/>
    </source>
</evidence>
<protein>
    <recommendedName>
        <fullName evidence="5">DUF4148 domain-containing protein</fullName>
    </recommendedName>
</protein>
<gene>
    <name evidence="3" type="ORF">BWP39_26075</name>
</gene>
<dbReference type="AlphaFoldDB" id="A0A2A4ESL8"/>
<evidence type="ECO:0008006" key="5">
    <source>
        <dbReference type="Google" id="ProtNLM"/>
    </source>
</evidence>
<comment type="caution">
    <text evidence="3">The sequence shown here is derived from an EMBL/GenBank/DDBJ whole genome shotgun (WGS) entry which is preliminary data.</text>
</comment>
<evidence type="ECO:0000256" key="2">
    <source>
        <dbReference type="SAM" id="SignalP"/>
    </source>
</evidence>
<feature type="region of interest" description="Disordered" evidence="1">
    <location>
        <begin position="33"/>
        <end position="84"/>
    </location>
</feature>
<feature type="signal peptide" evidence="2">
    <location>
        <begin position="1"/>
        <end position="23"/>
    </location>
</feature>
<feature type="compositionally biased region" description="Low complexity" evidence="1">
    <location>
        <begin position="56"/>
        <end position="69"/>
    </location>
</feature>
<organism evidence="3 4">
    <name type="scientific">Paraburkholderia acidicola</name>
    <dbReference type="NCBI Taxonomy" id="1912599"/>
    <lineage>
        <taxon>Bacteria</taxon>
        <taxon>Pseudomonadati</taxon>
        <taxon>Pseudomonadota</taxon>
        <taxon>Betaproteobacteria</taxon>
        <taxon>Burkholderiales</taxon>
        <taxon>Burkholderiaceae</taxon>
        <taxon>Paraburkholderia</taxon>
    </lineage>
</organism>